<evidence type="ECO:0000313" key="2">
    <source>
        <dbReference type="Proteomes" id="UP000186547"/>
    </source>
</evidence>
<dbReference type="AlphaFoldDB" id="A0A1P8LTT9"/>
<dbReference type="EMBL" id="CP019285">
    <property type="protein sequence ID" value="APW99208.1"/>
    <property type="molecule type" value="Genomic_DNA"/>
</dbReference>
<dbReference type="RefSeq" id="WP_029601708.1">
    <property type="nucleotide sequence ID" value="NZ_AOLZ01000056.1"/>
</dbReference>
<name>A0A1P8LTT9_NATLA</name>
<protein>
    <recommendedName>
        <fullName evidence="3">HTR-like protein</fullName>
    </recommendedName>
</protein>
<dbReference type="Pfam" id="PF24336">
    <property type="entry name" value="DUF7504"/>
    <property type="match status" value="1"/>
</dbReference>
<sequence length="219" mass="24102">MVTEYGSGGTDLGTFARTLERLKREGCNVLLVGANATDCHGVVCRRLCGAAGPEPRRRLFVTDGEGPVAEDAAMERGKASGNGAAVRDAEHVGETIRIDEHDSLGTIGIDIVEAIDDLEDEVGGFAPSELRLCMDSVADLLREHDAERVFRLLHVTASRVDHIDGMGHYHLPLERDHDAVNLLEPLFDAVVELRVRSDGDRREQRWHLRDGETTDWISL</sequence>
<evidence type="ECO:0000313" key="1">
    <source>
        <dbReference type="EMBL" id="APW99208.1"/>
    </source>
</evidence>
<gene>
    <name evidence="1" type="ORF">CHINAEXTREME_16150</name>
</gene>
<accession>A0A1P8LTT9</accession>
<evidence type="ECO:0008006" key="3">
    <source>
        <dbReference type="Google" id="ProtNLM"/>
    </source>
</evidence>
<dbReference type="GeneID" id="30922688"/>
<proteinExistence type="predicted"/>
<dbReference type="Proteomes" id="UP000186547">
    <property type="component" value="Chromosome"/>
</dbReference>
<dbReference type="InterPro" id="IPR055927">
    <property type="entry name" value="DUF7504"/>
</dbReference>
<reference evidence="1 2" key="1">
    <citation type="journal article" date="2011" name="J. Bacteriol.">
        <title>Genome sequence of Halobiforma lacisalsi AJ5, an extremely halophilic archaeon which harbors a bop gene.</title>
        <authorList>
            <person name="Jiang X."/>
            <person name="Wang S."/>
            <person name="Cheng H."/>
            <person name="Huo Y."/>
            <person name="Zhang X."/>
            <person name="Zhu X."/>
            <person name="Han X."/>
            <person name="Ni P."/>
            <person name="Wu M."/>
        </authorList>
    </citation>
    <scope>NUCLEOTIDE SEQUENCE [LARGE SCALE GENOMIC DNA]</scope>
    <source>
        <strain evidence="1 2">AJ5</strain>
    </source>
</reference>
<organism evidence="1 2">
    <name type="scientific">Natronobacterium lacisalsi AJ5</name>
    <dbReference type="NCBI Taxonomy" id="358396"/>
    <lineage>
        <taxon>Archaea</taxon>
        <taxon>Methanobacteriati</taxon>
        <taxon>Methanobacteriota</taxon>
        <taxon>Stenosarchaea group</taxon>
        <taxon>Halobacteria</taxon>
        <taxon>Halobacteriales</taxon>
        <taxon>Natrialbaceae</taxon>
        <taxon>Natronobacterium</taxon>
    </lineage>
</organism>
<dbReference type="KEGG" id="hlc:CHINAEXTREME16150"/>